<keyword evidence="3" id="KW-0479">Metal-binding</keyword>
<dbReference type="SUPFAM" id="SSF56672">
    <property type="entry name" value="DNA/RNA polymerases"/>
    <property type="match status" value="1"/>
</dbReference>
<keyword evidence="6" id="KW-0051">Antiviral defense</keyword>
<keyword evidence="11" id="KW-1185">Reference proteome</keyword>
<dbReference type="Proteomes" id="UP001203665">
    <property type="component" value="Unassembled WGS sequence"/>
</dbReference>
<gene>
    <name evidence="10" type="ORF">NDM98_10440</name>
</gene>
<reference evidence="10" key="1">
    <citation type="submission" date="2022-06" db="EMBL/GenBank/DDBJ databases">
        <title>Alkalicoccobacillus porphyridii sp. nov., isolated from a marine red alga, Porphyridium purpureum and reclassification of Shouchella plakortidis and Shouchella gibsonii as Alkalicoccobacillus plakortidis comb. nov. and Alkalicoccobacillus gibsonii comb. nov.</title>
        <authorList>
            <person name="Kim K.H."/>
            <person name="Lee J.K."/>
            <person name="Han D.M."/>
            <person name="Baek J.H."/>
            <person name="Jeon C.O."/>
        </authorList>
    </citation>
    <scope>NUCLEOTIDE SEQUENCE</scope>
    <source>
        <strain evidence="10">DSM 19153</strain>
    </source>
</reference>
<accession>A0ABT0XKV4</accession>
<dbReference type="EMBL" id="JAMQJY010000001">
    <property type="protein sequence ID" value="MCM2675869.1"/>
    <property type="molecule type" value="Genomic_DNA"/>
</dbReference>
<evidence type="ECO:0000313" key="10">
    <source>
        <dbReference type="EMBL" id="MCM2675869.1"/>
    </source>
</evidence>
<evidence type="ECO:0000256" key="6">
    <source>
        <dbReference type="ARBA" id="ARBA00023118"/>
    </source>
</evidence>
<organism evidence="10 11">
    <name type="scientific">Alkalicoccobacillus plakortidis</name>
    <dbReference type="NCBI Taxonomy" id="444060"/>
    <lineage>
        <taxon>Bacteria</taxon>
        <taxon>Bacillati</taxon>
        <taxon>Bacillota</taxon>
        <taxon>Bacilli</taxon>
        <taxon>Bacillales</taxon>
        <taxon>Bacillaceae</taxon>
        <taxon>Alkalicoccobacillus</taxon>
    </lineage>
</organism>
<evidence type="ECO:0000256" key="8">
    <source>
        <dbReference type="SAM" id="MobiDB-lite"/>
    </source>
</evidence>
<comment type="caution">
    <text evidence="10">The sequence shown here is derived from an EMBL/GenBank/DDBJ whole genome shotgun (WGS) entry which is preliminary data.</text>
</comment>
<name>A0ABT0XKV4_9BACI</name>
<dbReference type="InterPro" id="IPR043502">
    <property type="entry name" value="DNA/RNA_pol_sf"/>
</dbReference>
<dbReference type="InterPro" id="IPR000123">
    <property type="entry name" value="Reverse_transcriptase_msDNA"/>
</dbReference>
<keyword evidence="2" id="KW-0548">Nucleotidyltransferase</keyword>
<sequence length="307" mass="36478">MDKKSVGRDRNHYHEARPSRKEKHGRKKSKNVWIRYVLDIFIRNLLSRLLDVVINNVSWFMSKIYDMISNLLYQFLRVVSLKISEAHAFYQLKSKRRLATILGIRDPKFFKHLDKNLMCYRFTIEKAGKTRVILNPSKPYKKILRKINLFLQNIDFPDYLHSGLKKRNALSNARYHDNKPYVCTMDLKNFFPSTSEVYVYKFFKDKLKMSVDVAKIVTMLVTHEDVEEKKDEKKIRRLPQGFPTSSILSYLVYFDLFNGLNRLTQMKNMKFSVYVDDLTFSSNRKITSSFINKVKSIAFRHQANYPP</sequence>
<dbReference type="PRINTS" id="PR00866">
    <property type="entry name" value="RNADNAPOLMS"/>
</dbReference>
<dbReference type="CDD" id="cd03487">
    <property type="entry name" value="RT_Bac_retron_II"/>
    <property type="match status" value="1"/>
</dbReference>
<feature type="compositionally biased region" description="Basic and acidic residues" evidence="8">
    <location>
        <begin position="1"/>
        <end position="19"/>
    </location>
</feature>
<feature type="region of interest" description="Disordered" evidence="8">
    <location>
        <begin position="1"/>
        <end position="24"/>
    </location>
</feature>
<keyword evidence="4" id="KW-0460">Magnesium</keyword>
<evidence type="ECO:0000256" key="2">
    <source>
        <dbReference type="ARBA" id="ARBA00022695"/>
    </source>
</evidence>
<evidence type="ECO:0000256" key="3">
    <source>
        <dbReference type="ARBA" id="ARBA00022723"/>
    </source>
</evidence>
<proteinExistence type="inferred from homology"/>
<feature type="domain" description="Reverse transcriptase" evidence="9">
    <location>
        <begin position="114"/>
        <end position="307"/>
    </location>
</feature>
<evidence type="ECO:0000256" key="1">
    <source>
        <dbReference type="ARBA" id="ARBA00022679"/>
    </source>
</evidence>
<evidence type="ECO:0000256" key="4">
    <source>
        <dbReference type="ARBA" id="ARBA00022842"/>
    </source>
</evidence>
<dbReference type="PROSITE" id="PS50878">
    <property type="entry name" value="RT_POL"/>
    <property type="match status" value="1"/>
</dbReference>
<dbReference type="InterPro" id="IPR000477">
    <property type="entry name" value="RT_dom"/>
</dbReference>
<dbReference type="GO" id="GO:0003964">
    <property type="term" value="F:RNA-directed DNA polymerase activity"/>
    <property type="evidence" value="ECO:0007669"/>
    <property type="project" value="UniProtKB-KW"/>
</dbReference>
<dbReference type="Pfam" id="PF00078">
    <property type="entry name" value="RVT_1"/>
    <property type="match status" value="1"/>
</dbReference>
<evidence type="ECO:0000313" key="11">
    <source>
        <dbReference type="Proteomes" id="UP001203665"/>
    </source>
</evidence>
<protein>
    <submittedName>
        <fullName evidence="10">Reverse transcriptase family protein</fullName>
    </submittedName>
</protein>
<evidence type="ECO:0000256" key="5">
    <source>
        <dbReference type="ARBA" id="ARBA00022918"/>
    </source>
</evidence>
<dbReference type="RefSeq" id="WP_251607196.1">
    <property type="nucleotide sequence ID" value="NZ_JAMQJY010000001.1"/>
</dbReference>
<evidence type="ECO:0000259" key="9">
    <source>
        <dbReference type="PROSITE" id="PS50878"/>
    </source>
</evidence>
<keyword evidence="1" id="KW-0808">Transferase</keyword>
<keyword evidence="5 10" id="KW-0695">RNA-directed DNA polymerase</keyword>
<comment type="similarity">
    <text evidence="7">Belongs to the bacterial reverse transcriptase family.</text>
</comment>
<evidence type="ECO:0000256" key="7">
    <source>
        <dbReference type="ARBA" id="ARBA00034120"/>
    </source>
</evidence>